<protein>
    <recommendedName>
        <fullName evidence="1">ATP synthase protein I</fullName>
    </recommendedName>
</protein>
<dbReference type="STRING" id="394221.Mmar10_2200"/>
<evidence type="ECO:0000313" key="4">
    <source>
        <dbReference type="Proteomes" id="UP000001964"/>
    </source>
</evidence>
<dbReference type="HOGENOM" id="CLU_137927_0_0_5"/>
<comment type="function">
    <text evidence="1">A possible function for this protein is to guide the assembly of the membrane sector of the ATPase enzyme complex.</text>
</comment>
<dbReference type="GO" id="GO:0045259">
    <property type="term" value="C:proton-transporting ATP synthase complex"/>
    <property type="evidence" value="ECO:0007669"/>
    <property type="project" value="UniProtKB-UniRule"/>
</dbReference>
<comment type="similarity">
    <text evidence="1">Belongs to the bacterial AtpI family.</text>
</comment>
<dbReference type="AlphaFoldDB" id="Q0AMJ5"/>
<dbReference type="InterPro" id="IPR032820">
    <property type="entry name" value="ATPase_put"/>
</dbReference>
<evidence type="ECO:0000256" key="1">
    <source>
        <dbReference type="PIRNR" id="PIRNR032126"/>
    </source>
</evidence>
<keyword evidence="1 2" id="KW-0472">Membrane</keyword>
<dbReference type="eggNOG" id="COG5336">
    <property type="taxonomic scope" value="Bacteria"/>
</dbReference>
<dbReference type="PIRSF" id="PIRSF032126">
    <property type="entry name" value="F0F1_ATP_synthase_subunit_I"/>
    <property type="match status" value="1"/>
</dbReference>
<dbReference type="GO" id="GO:1902600">
    <property type="term" value="P:proton transmembrane transport"/>
    <property type="evidence" value="ECO:0007669"/>
    <property type="project" value="UniProtKB-KW"/>
</dbReference>
<dbReference type="RefSeq" id="WP_011644137.1">
    <property type="nucleotide sequence ID" value="NC_008347.1"/>
</dbReference>
<feature type="transmembrane region" description="Helical" evidence="2">
    <location>
        <begin position="72"/>
        <end position="93"/>
    </location>
</feature>
<keyword evidence="1" id="KW-0406">Ion transport</keyword>
<evidence type="ECO:0000313" key="3">
    <source>
        <dbReference type="EMBL" id="ABI66492.1"/>
    </source>
</evidence>
<keyword evidence="4" id="KW-1185">Reference proteome</keyword>
<keyword evidence="1" id="KW-0813">Transport</keyword>
<name>Q0AMJ5_MARMM</name>
<gene>
    <name evidence="3" type="ordered locus">Mmar10_2200</name>
</gene>
<dbReference type="OrthoDB" id="15401at2"/>
<organism evidence="3 4">
    <name type="scientific">Maricaulis maris (strain MCS10)</name>
    <name type="common">Caulobacter maris</name>
    <dbReference type="NCBI Taxonomy" id="394221"/>
    <lineage>
        <taxon>Bacteria</taxon>
        <taxon>Pseudomonadati</taxon>
        <taxon>Pseudomonadota</taxon>
        <taxon>Alphaproteobacteria</taxon>
        <taxon>Maricaulales</taxon>
        <taxon>Maricaulaceae</taxon>
        <taxon>Maricaulis</taxon>
    </lineage>
</organism>
<evidence type="ECO:0000256" key="2">
    <source>
        <dbReference type="SAM" id="Phobius"/>
    </source>
</evidence>
<dbReference type="Pfam" id="PF09527">
    <property type="entry name" value="ATPase_gene1"/>
    <property type="match status" value="1"/>
</dbReference>
<dbReference type="Proteomes" id="UP000001964">
    <property type="component" value="Chromosome"/>
</dbReference>
<keyword evidence="1" id="KW-0375">Hydrogen ion transport</keyword>
<dbReference type="EMBL" id="CP000449">
    <property type="protein sequence ID" value="ABI66492.1"/>
    <property type="molecule type" value="Genomic_DNA"/>
</dbReference>
<sequence>MSGEDDSPRNKSRADLDALQLRIDAKRAKYQKPAGKPPSSAWSLGMRYGSEFFGGVLVGGVLGYVLDLLAGISPFGLIVGTLLGFAAGTLNVVRSAREITSESDGDNA</sequence>
<reference evidence="3 4" key="1">
    <citation type="submission" date="2006-08" db="EMBL/GenBank/DDBJ databases">
        <title>Complete sequence of Maricaulis maris MCS10.</title>
        <authorList>
            <consortium name="US DOE Joint Genome Institute"/>
            <person name="Copeland A."/>
            <person name="Lucas S."/>
            <person name="Lapidus A."/>
            <person name="Barry K."/>
            <person name="Detter J.C."/>
            <person name="Glavina del Rio T."/>
            <person name="Hammon N."/>
            <person name="Israni S."/>
            <person name="Dalin E."/>
            <person name="Tice H."/>
            <person name="Pitluck S."/>
            <person name="Saunders E."/>
            <person name="Brettin T."/>
            <person name="Bruce D."/>
            <person name="Han C."/>
            <person name="Tapia R."/>
            <person name="Gilna P."/>
            <person name="Schmutz J."/>
            <person name="Larimer F."/>
            <person name="Land M."/>
            <person name="Hauser L."/>
            <person name="Kyrpides N."/>
            <person name="Mikhailova N."/>
            <person name="Viollier P."/>
            <person name="Stephens C."/>
            <person name="Richardson P."/>
        </authorList>
    </citation>
    <scope>NUCLEOTIDE SEQUENCE [LARGE SCALE GENOMIC DNA]</scope>
    <source>
        <strain evidence="3 4">MCS10</strain>
    </source>
</reference>
<dbReference type="TCDB" id="1.A.77.2.6">
    <property type="family name" value="the mg(2+)/ca(2+) uniporter (mcu) family"/>
</dbReference>
<dbReference type="InterPro" id="IPR016989">
    <property type="entry name" value="Atp1_alphaprobac"/>
</dbReference>
<keyword evidence="2" id="KW-1133">Transmembrane helix</keyword>
<dbReference type="KEGG" id="mmr:Mmar10_2200"/>
<feature type="transmembrane region" description="Helical" evidence="2">
    <location>
        <begin position="48"/>
        <end position="66"/>
    </location>
</feature>
<proteinExistence type="inferred from homology"/>
<keyword evidence="2" id="KW-0812">Transmembrane</keyword>
<accession>Q0AMJ5</accession>